<dbReference type="InterPro" id="IPR010131">
    <property type="entry name" value="MdtP/NodT-like"/>
</dbReference>
<comment type="similarity">
    <text evidence="1">Belongs to the outer membrane factor (OMF) (TC 1.B.17) family.</text>
</comment>
<evidence type="ECO:0000256" key="2">
    <source>
        <dbReference type="SAM" id="SignalP"/>
    </source>
</evidence>
<evidence type="ECO:0000256" key="1">
    <source>
        <dbReference type="ARBA" id="ARBA00007613"/>
    </source>
</evidence>
<keyword evidence="2" id="KW-0732">Signal</keyword>
<dbReference type="GO" id="GO:0015562">
    <property type="term" value="F:efflux transmembrane transporter activity"/>
    <property type="evidence" value="ECO:0007669"/>
    <property type="project" value="InterPro"/>
</dbReference>
<evidence type="ECO:0000313" key="4">
    <source>
        <dbReference type="Proteomes" id="UP000032025"/>
    </source>
</evidence>
<comment type="caution">
    <text evidence="3">The sequence shown here is derived from an EMBL/GenBank/DDBJ whole genome shotgun (WGS) entry which is preliminary data.</text>
</comment>
<reference evidence="3 4" key="1">
    <citation type="submission" date="2014-08" db="EMBL/GenBank/DDBJ databases">
        <title>Whole genome shotgun sequence of Sphingomonas paucimobilis NBRC 13935.</title>
        <authorList>
            <person name="Hosoyama A."/>
            <person name="Hashimoto M."/>
            <person name="Hosoyama Y."/>
            <person name="Noguchi M."/>
            <person name="Uohara A."/>
            <person name="Ohji S."/>
            <person name="Katano-Makiyama Y."/>
            <person name="Ichikawa N."/>
            <person name="Kimura A."/>
            <person name="Yamazoe A."/>
            <person name="Fujita N."/>
        </authorList>
    </citation>
    <scope>NUCLEOTIDE SEQUENCE [LARGE SCALE GENOMIC DNA]</scope>
    <source>
        <strain evidence="3 4">NBRC 13935</strain>
    </source>
</reference>
<dbReference type="PANTHER" id="PTHR30203:SF24">
    <property type="entry name" value="BLR4935 PROTEIN"/>
    <property type="match status" value="1"/>
</dbReference>
<feature type="signal peptide" evidence="2">
    <location>
        <begin position="1"/>
        <end position="19"/>
    </location>
</feature>
<dbReference type="Proteomes" id="UP000032025">
    <property type="component" value="Unassembled WGS sequence"/>
</dbReference>
<dbReference type="SUPFAM" id="SSF56954">
    <property type="entry name" value="Outer membrane efflux proteins (OEP)"/>
    <property type="match status" value="1"/>
</dbReference>
<dbReference type="Pfam" id="PF02321">
    <property type="entry name" value="OEP"/>
    <property type="match status" value="1"/>
</dbReference>
<evidence type="ECO:0000313" key="3">
    <source>
        <dbReference type="EMBL" id="GAN15835.1"/>
    </source>
</evidence>
<proteinExistence type="inferred from homology"/>
<sequence>MRASMMLAVAALTTSAAHAQTLTYDQALRDAVANAPGAVAGRAGVSAAQADARAAGSLPDPRVSIGIENYPVSGPPAFSLSRDDMTMGRVGFQQDLPNLAKRHAAQAQARAVIATAEASQATKLREVRLGAGQAWIDLAYAERRLAALDTVLLFLRSLPSAARAAVTTGSVRPGQTLTTDQEIAALDDRRDELMAAVARARAMLARWTGVSAPEIAGDMPAIDLAPARLQDALSLHSDMVLAEAGIQRAQADVDAARAEKRPDWGVEVAYQRRDPRYGDMVSAGVSMSLPLFARSRQNPRIEARKSAQAQAEAAREETRRTLAADLEAALADHQMHHSQWQRARDVLLPLARKRADLEIASYSAGRASLADAIEAKTALADAELTVLDREALVAADSVRLTITFGSADR</sequence>
<organism evidence="3 4">
    <name type="scientific">Sphingomonas paucimobilis NBRC 13935</name>
    <dbReference type="NCBI Taxonomy" id="1219050"/>
    <lineage>
        <taxon>Bacteria</taxon>
        <taxon>Pseudomonadati</taxon>
        <taxon>Pseudomonadota</taxon>
        <taxon>Alphaproteobacteria</taxon>
        <taxon>Sphingomonadales</taxon>
        <taxon>Sphingomonadaceae</taxon>
        <taxon>Sphingomonas</taxon>
    </lineage>
</organism>
<gene>
    <name evidence="3" type="ORF">SP6_68_00290</name>
</gene>
<accession>A0A0C9M650</accession>
<dbReference type="PANTHER" id="PTHR30203">
    <property type="entry name" value="OUTER MEMBRANE CATION EFFLUX PROTEIN"/>
    <property type="match status" value="1"/>
</dbReference>
<feature type="chain" id="PRO_5002199603" evidence="2">
    <location>
        <begin position="20"/>
        <end position="409"/>
    </location>
</feature>
<dbReference type="EMBL" id="BBJS01000068">
    <property type="protein sequence ID" value="GAN15835.1"/>
    <property type="molecule type" value="Genomic_DNA"/>
</dbReference>
<name>A0A0C9M650_SPHPI</name>
<dbReference type="Gene3D" id="1.20.1600.10">
    <property type="entry name" value="Outer membrane efflux proteins (OEP)"/>
    <property type="match status" value="1"/>
</dbReference>
<protein>
    <submittedName>
        <fullName evidence="3">DNA, contig: SP668</fullName>
    </submittedName>
</protein>
<dbReference type="InterPro" id="IPR003423">
    <property type="entry name" value="OMP_efflux"/>
</dbReference>
<keyword evidence="4" id="KW-1185">Reference proteome</keyword>
<dbReference type="AlphaFoldDB" id="A0A0C9M650"/>